<feature type="transmembrane region" description="Helical" evidence="1">
    <location>
        <begin position="80"/>
        <end position="103"/>
    </location>
</feature>
<gene>
    <name evidence="2" type="ORF">B1B_15552</name>
</gene>
<dbReference type="InterPro" id="IPR001036">
    <property type="entry name" value="Acrflvin-R"/>
</dbReference>
<feature type="transmembrane region" description="Helical" evidence="1">
    <location>
        <begin position="109"/>
        <end position="127"/>
    </location>
</feature>
<keyword evidence="1" id="KW-1133">Transmembrane helix</keyword>
<keyword evidence="1" id="KW-0812">Transmembrane</keyword>
<dbReference type="Pfam" id="PF00873">
    <property type="entry name" value="ACR_tran"/>
    <property type="match status" value="1"/>
</dbReference>
<dbReference type="Gene3D" id="3.30.70.1430">
    <property type="entry name" value="Multidrug efflux transporter AcrB pore domain"/>
    <property type="match status" value="1"/>
</dbReference>
<dbReference type="EMBL" id="AUZY01010351">
    <property type="protein sequence ID" value="EQD39052.1"/>
    <property type="molecule type" value="Genomic_DNA"/>
</dbReference>
<reference evidence="2" key="2">
    <citation type="journal article" date="2014" name="ISME J.">
        <title>Microbial stratification in low pH oxic and suboxic macroscopic growths along an acid mine drainage.</title>
        <authorList>
            <person name="Mendez-Garcia C."/>
            <person name="Mesa V."/>
            <person name="Sprenger R.R."/>
            <person name="Richter M."/>
            <person name="Diez M.S."/>
            <person name="Solano J."/>
            <person name="Bargiela R."/>
            <person name="Golyshina O.V."/>
            <person name="Manteca A."/>
            <person name="Ramos J.L."/>
            <person name="Gallego J.R."/>
            <person name="Llorente I."/>
            <person name="Martins Dos Santos V.A."/>
            <person name="Jensen O.N."/>
            <person name="Pelaez A.I."/>
            <person name="Sanchez J."/>
            <person name="Ferrer M."/>
        </authorList>
    </citation>
    <scope>NUCLEOTIDE SEQUENCE</scope>
</reference>
<accession>T0Z454</accession>
<dbReference type="PANTHER" id="PTHR32063:SF19">
    <property type="entry name" value="CATION EFFLUX SYSTEM PROTEIN CUSA"/>
    <property type="match status" value="1"/>
</dbReference>
<feature type="transmembrane region" description="Helical" evidence="1">
    <location>
        <begin position="42"/>
        <end position="68"/>
    </location>
</feature>
<reference evidence="2" key="1">
    <citation type="submission" date="2013-08" db="EMBL/GenBank/DDBJ databases">
        <authorList>
            <person name="Mendez C."/>
            <person name="Richter M."/>
            <person name="Ferrer M."/>
            <person name="Sanchez J."/>
        </authorList>
    </citation>
    <scope>NUCLEOTIDE SEQUENCE</scope>
</reference>
<feature type="non-terminal residue" evidence="2">
    <location>
        <position position="282"/>
    </location>
</feature>
<dbReference type="GO" id="GO:0005886">
    <property type="term" value="C:plasma membrane"/>
    <property type="evidence" value="ECO:0007669"/>
    <property type="project" value="TreeGrafter"/>
</dbReference>
<sequence length="282" mass="31559">MILQAATEVAPSLFFSLLILTVSFLPIFILPGESGKMFSPLALTGTFATAAAALVSITLIPVLMVYFIKPNLFPSHWSRRLQIALAVVLAAVAGVAVFILAAHSPLLAQHRWTVAIAIMVLMLLLAVPQRIIHEQHNPISRVLQNGFAPVFRFAIRYRWVLIPIAAALVLSILWPFSRLGTQFTPQLWEGDLEYMPTPYPGLGITEARAILQQTDKIIMRFPEVASVFGQSGRAETATDDAPLGMMDTIVHLKSRDQWPYAAVPRFYAHWPHWLQWPFRHTF</sequence>
<evidence type="ECO:0000256" key="1">
    <source>
        <dbReference type="SAM" id="Phobius"/>
    </source>
</evidence>
<name>T0Z454_9ZZZZ</name>
<organism evidence="2">
    <name type="scientific">mine drainage metagenome</name>
    <dbReference type="NCBI Taxonomy" id="410659"/>
    <lineage>
        <taxon>unclassified sequences</taxon>
        <taxon>metagenomes</taxon>
        <taxon>ecological metagenomes</taxon>
    </lineage>
</organism>
<feature type="transmembrane region" description="Helical" evidence="1">
    <location>
        <begin position="159"/>
        <end position="177"/>
    </location>
</feature>
<dbReference type="SUPFAM" id="SSF82866">
    <property type="entry name" value="Multidrug efflux transporter AcrB transmembrane domain"/>
    <property type="match status" value="1"/>
</dbReference>
<proteinExistence type="predicted"/>
<comment type="caution">
    <text evidence="2">The sequence shown here is derived from an EMBL/GenBank/DDBJ whole genome shotgun (WGS) entry which is preliminary data.</text>
</comment>
<dbReference type="GO" id="GO:0042910">
    <property type="term" value="F:xenobiotic transmembrane transporter activity"/>
    <property type="evidence" value="ECO:0007669"/>
    <property type="project" value="TreeGrafter"/>
</dbReference>
<dbReference type="AlphaFoldDB" id="T0Z454"/>
<keyword evidence="1" id="KW-0472">Membrane</keyword>
<dbReference type="PANTHER" id="PTHR32063">
    <property type="match status" value="1"/>
</dbReference>
<dbReference type="Gene3D" id="1.20.1640.10">
    <property type="entry name" value="Multidrug efflux transporter AcrB transmembrane domain"/>
    <property type="match status" value="3"/>
</dbReference>
<dbReference type="PRINTS" id="PR00702">
    <property type="entry name" value="ACRIFLAVINRP"/>
</dbReference>
<feature type="transmembrane region" description="Helical" evidence="1">
    <location>
        <begin position="12"/>
        <end position="30"/>
    </location>
</feature>
<protein>
    <submittedName>
        <fullName evidence="2">Heavy metal efflux pump, CzcA family</fullName>
    </submittedName>
</protein>
<evidence type="ECO:0000313" key="2">
    <source>
        <dbReference type="EMBL" id="EQD39052.1"/>
    </source>
</evidence>